<dbReference type="InterPro" id="IPR001647">
    <property type="entry name" value="HTH_TetR"/>
</dbReference>
<sequence length="196" mass="21556">MTTATGKKTSRNDPAETIEKVEDAVLEMLHDQGVLAGINLNEVAKLAGVSRSLVYHHFGSRRGLLRSALKRELESKRVQTRTPSEPMKLGARVVHALRSLLVGGSSLKLTTLLHLDGSKSPRLMPNAETTLLQLERDQALGLVGETKDLPALHASYAASVYGYALFREIFARDLGIEVAELDERVAKQFEHLYNNA</sequence>
<feature type="domain" description="HTH tetR-type" evidence="3">
    <location>
        <begin position="15"/>
        <end position="76"/>
    </location>
</feature>
<dbReference type="InterPro" id="IPR009057">
    <property type="entry name" value="Homeodomain-like_sf"/>
</dbReference>
<dbReference type="AlphaFoldDB" id="A0A0F5LPZ0"/>
<dbReference type="SUPFAM" id="SSF46689">
    <property type="entry name" value="Homeodomain-like"/>
    <property type="match status" value="1"/>
</dbReference>
<proteinExistence type="predicted"/>
<dbReference type="EMBL" id="LAJF01000076">
    <property type="protein sequence ID" value="KKB84435.1"/>
    <property type="molecule type" value="Genomic_DNA"/>
</dbReference>
<evidence type="ECO:0000256" key="1">
    <source>
        <dbReference type="ARBA" id="ARBA00023125"/>
    </source>
</evidence>
<name>A0A0F5LPZ0_9HYPH</name>
<dbReference type="GO" id="GO:0003677">
    <property type="term" value="F:DNA binding"/>
    <property type="evidence" value="ECO:0007669"/>
    <property type="project" value="UniProtKB-UniRule"/>
</dbReference>
<protein>
    <submittedName>
        <fullName evidence="5">Transcriptional regulator, TetR family</fullName>
    </submittedName>
</protein>
<feature type="DNA-binding region" description="H-T-H motif" evidence="2">
    <location>
        <begin position="39"/>
        <end position="58"/>
    </location>
</feature>
<dbReference type="OrthoDB" id="2356263at2"/>
<dbReference type="Gene3D" id="1.10.357.10">
    <property type="entry name" value="Tetracycline Repressor, domain 2"/>
    <property type="match status" value="1"/>
</dbReference>
<gene>
    <name evidence="5" type="ORF">SAMN02745223_03070</name>
    <name evidence="4" type="ORF">VW29_10825</name>
</gene>
<dbReference type="Proteomes" id="UP000184533">
    <property type="component" value="Unassembled WGS sequence"/>
</dbReference>
<evidence type="ECO:0000313" key="4">
    <source>
        <dbReference type="EMBL" id="KKB84435.1"/>
    </source>
</evidence>
<evidence type="ECO:0000313" key="7">
    <source>
        <dbReference type="Proteomes" id="UP000184533"/>
    </source>
</evidence>
<accession>A0A0F5LPZ0</accession>
<dbReference type="PATRIC" id="fig|1121477.3.peg.3297"/>
<dbReference type="Pfam" id="PF00440">
    <property type="entry name" value="TetR_N"/>
    <property type="match status" value="1"/>
</dbReference>
<reference evidence="5 7" key="2">
    <citation type="submission" date="2016-11" db="EMBL/GenBank/DDBJ databases">
        <authorList>
            <person name="Jaros S."/>
            <person name="Januszkiewicz K."/>
            <person name="Wedrychowicz H."/>
        </authorList>
    </citation>
    <scope>NUCLEOTIDE SEQUENCE [LARGE SCALE GENOMIC DNA]</scope>
    <source>
        <strain evidence="5 7">DSM 17137</strain>
    </source>
</reference>
<evidence type="ECO:0000256" key="2">
    <source>
        <dbReference type="PROSITE-ProRule" id="PRU00335"/>
    </source>
</evidence>
<dbReference type="EMBL" id="FQVC01000010">
    <property type="protein sequence ID" value="SHF60068.1"/>
    <property type="molecule type" value="Genomic_DNA"/>
</dbReference>
<evidence type="ECO:0000313" key="6">
    <source>
        <dbReference type="Proteomes" id="UP000033608"/>
    </source>
</evidence>
<dbReference type="PROSITE" id="PS50977">
    <property type="entry name" value="HTH_TETR_2"/>
    <property type="match status" value="1"/>
</dbReference>
<keyword evidence="1 2" id="KW-0238">DNA-binding</keyword>
<dbReference type="STRING" id="1121477.SAMN02745223_03070"/>
<evidence type="ECO:0000259" key="3">
    <source>
        <dbReference type="PROSITE" id="PS50977"/>
    </source>
</evidence>
<reference evidence="4 6" key="1">
    <citation type="submission" date="2015-03" db="EMBL/GenBank/DDBJ databases">
        <authorList>
            <person name="Hassan Y.I."/>
            <person name="Lepp D."/>
            <person name="Zhou T."/>
        </authorList>
    </citation>
    <scope>NUCLEOTIDE SEQUENCE [LARGE SCALE GENOMIC DNA]</scope>
    <source>
        <strain evidence="4 6">DSM 17137</strain>
    </source>
</reference>
<organism evidence="4 6">
    <name type="scientific">Devosia limi DSM 17137</name>
    <dbReference type="NCBI Taxonomy" id="1121477"/>
    <lineage>
        <taxon>Bacteria</taxon>
        <taxon>Pseudomonadati</taxon>
        <taxon>Pseudomonadota</taxon>
        <taxon>Alphaproteobacteria</taxon>
        <taxon>Hyphomicrobiales</taxon>
        <taxon>Devosiaceae</taxon>
        <taxon>Devosia</taxon>
    </lineage>
</organism>
<keyword evidence="6" id="KW-1185">Reference proteome</keyword>
<dbReference type="Proteomes" id="UP000033608">
    <property type="component" value="Unassembled WGS sequence"/>
</dbReference>
<evidence type="ECO:0000313" key="5">
    <source>
        <dbReference type="EMBL" id="SHF60068.1"/>
    </source>
</evidence>
<dbReference type="RefSeq" id="WP_046135318.1">
    <property type="nucleotide sequence ID" value="NZ_FQVC01000010.1"/>
</dbReference>